<dbReference type="AlphaFoldDB" id="A0A6T8PJE1"/>
<evidence type="ECO:0000313" key="3">
    <source>
        <dbReference type="EMBL" id="CAD8758868.1"/>
    </source>
</evidence>
<proteinExistence type="predicted"/>
<reference evidence="4" key="1">
    <citation type="submission" date="2021-01" db="EMBL/GenBank/DDBJ databases">
        <authorList>
            <person name="Corre E."/>
            <person name="Pelletier E."/>
            <person name="Niang G."/>
            <person name="Scheremetjew M."/>
            <person name="Finn R."/>
            <person name="Kale V."/>
            <person name="Holt S."/>
            <person name="Cochrane G."/>
            <person name="Meng A."/>
            <person name="Brown T."/>
            <person name="Cohen L."/>
        </authorList>
    </citation>
    <scope>NUCLEOTIDE SEQUENCE</scope>
    <source>
        <strain evidence="4">CCMP441</strain>
        <strain evidence="5">CCMP644</strain>
    </source>
</reference>
<evidence type="ECO:0000313" key="4">
    <source>
        <dbReference type="EMBL" id="CAD8758869.1"/>
    </source>
</evidence>
<feature type="region of interest" description="Disordered" evidence="1">
    <location>
        <begin position="48"/>
        <end position="73"/>
    </location>
</feature>
<organism evidence="4">
    <name type="scientific">Hemiselmis andersenii</name>
    <name type="common">Cryptophyte alga</name>
    <dbReference type="NCBI Taxonomy" id="464988"/>
    <lineage>
        <taxon>Eukaryota</taxon>
        <taxon>Cryptophyceae</taxon>
        <taxon>Cryptomonadales</taxon>
        <taxon>Hemiselmidaceae</taxon>
        <taxon>Hemiselmis</taxon>
    </lineage>
</organism>
<evidence type="ECO:0000256" key="2">
    <source>
        <dbReference type="SAM" id="SignalP"/>
    </source>
</evidence>
<feature type="compositionally biased region" description="Basic and acidic residues" evidence="1">
    <location>
        <begin position="48"/>
        <end position="57"/>
    </location>
</feature>
<dbReference type="EMBL" id="HBFK01041846">
    <property type="protein sequence ID" value="CAD8758868.1"/>
    <property type="molecule type" value="Transcribed_RNA"/>
</dbReference>
<keyword evidence="2" id="KW-0732">Signal</keyword>
<dbReference type="EMBL" id="HBFX01027210">
    <property type="protein sequence ID" value="CAD8963866.1"/>
    <property type="molecule type" value="Transcribed_RNA"/>
</dbReference>
<name>A0A6T8PJE1_HEMAN</name>
<evidence type="ECO:0000313" key="5">
    <source>
        <dbReference type="EMBL" id="CAD8963866.1"/>
    </source>
</evidence>
<sequence>MLQQLLAALAIILTVANARGEQAAAAALPPLSPPRGLSPAFQHAVVGSEDKAARGDLKASPQDAPRTGVFSASPPVELRKSKTKVMHAIKEDSRMKFFSIPVGTKTPQEMKQPALRTDETMKFFSIPVGSRQHFGEKSEVCQ</sequence>
<evidence type="ECO:0000256" key="1">
    <source>
        <dbReference type="SAM" id="MobiDB-lite"/>
    </source>
</evidence>
<feature type="chain" id="PRO_5036393711" evidence="2">
    <location>
        <begin position="21"/>
        <end position="142"/>
    </location>
</feature>
<accession>A0A6T8PJE1</accession>
<gene>
    <name evidence="5" type="ORF">HAND00432_LOCUS16470</name>
    <name evidence="3" type="ORF">HAND1043_LOCUS25382</name>
    <name evidence="4" type="ORF">HAND1043_LOCUS25383</name>
</gene>
<protein>
    <submittedName>
        <fullName evidence="4">Uncharacterized protein</fullName>
    </submittedName>
</protein>
<feature type="signal peptide" evidence="2">
    <location>
        <begin position="1"/>
        <end position="20"/>
    </location>
</feature>
<dbReference type="EMBL" id="HBFK01041847">
    <property type="protein sequence ID" value="CAD8758869.1"/>
    <property type="molecule type" value="Transcribed_RNA"/>
</dbReference>